<dbReference type="Proteomes" id="UP000607559">
    <property type="component" value="Unassembled WGS sequence"/>
</dbReference>
<keyword evidence="4" id="KW-1185">Reference proteome</keyword>
<sequence length="153" mass="15484">MFNGKTKSDSFEVGGAAPVSASASLIGAGTTMKGDITSNGDLRIDGTLVGNIHCSAKVVIGANGNVQGDINGQTADIMGKVTGTIKVKDLLQLKGGSFMNGNIQASKLQIEPTANFNGECHMTPAAAATSSAPASKSTPEIKKEFKNADTAIA</sequence>
<proteinExistence type="inferred from homology"/>
<dbReference type="AlphaFoldDB" id="A0A8J2XQA1"/>
<dbReference type="RefSeq" id="WP_188929794.1">
    <property type="nucleotide sequence ID" value="NZ_BMJC01000001.1"/>
</dbReference>
<dbReference type="PANTHER" id="PTHR35024">
    <property type="entry name" value="HYPOTHETICAL CYTOSOLIC PROTEIN"/>
    <property type="match status" value="1"/>
</dbReference>
<dbReference type="PANTHER" id="PTHR35024:SF4">
    <property type="entry name" value="POLYMER-FORMING CYTOSKELETAL PROTEIN"/>
    <property type="match status" value="1"/>
</dbReference>
<evidence type="ECO:0000256" key="1">
    <source>
        <dbReference type="ARBA" id="ARBA00044755"/>
    </source>
</evidence>
<comment type="similarity">
    <text evidence="1">Belongs to the bactofilin family.</text>
</comment>
<reference evidence="3" key="2">
    <citation type="submission" date="2020-09" db="EMBL/GenBank/DDBJ databases">
        <authorList>
            <person name="Sun Q."/>
            <person name="Zhou Y."/>
        </authorList>
    </citation>
    <scope>NUCLEOTIDE SEQUENCE</scope>
    <source>
        <strain evidence="3">CGMCC 1.15448</strain>
    </source>
</reference>
<evidence type="ECO:0000256" key="2">
    <source>
        <dbReference type="SAM" id="MobiDB-lite"/>
    </source>
</evidence>
<protein>
    <recommendedName>
        <fullName evidence="5">Polymer-forming cytoskeletal protein</fullName>
    </recommendedName>
</protein>
<feature type="compositionally biased region" description="Low complexity" evidence="2">
    <location>
        <begin position="127"/>
        <end position="138"/>
    </location>
</feature>
<organism evidence="3 4">
    <name type="scientific">Puia dinghuensis</name>
    <dbReference type="NCBI Taxonomy" id="1792502"/>
    <lineage>
        <taxon>Bacteria</taxon>
        <taxon>Pseudomonadati</taxon>
        <taxon>Bacteroidota</taxon>
        <taxon>Chitinophagia</taxon>
        <taxon>Chitinophagales</taxon>
        <taxon>Chitinophagaceae</taxon>
        <taxon>Puia</taxon>
    </lineage>
</organism>
<dbReference type="InterPro" id="IPR007607">
    <property type="entry name" value="BacA/B"/>
</dbReference>
<feature type="region of interest" description="Disordered" evidence="2">
    <location>
        <begin position="127"/>
        <end position="153"/>
    </location>
</feature>
<evidence type="ECO:0000313" key="3">
    <source>
        <dbReference type="EMBL" id="GGA91417.1"/>
    </source>
</evidence>
<evidence type="ECO:0000313" key="4">
    <source>
        <dbReference type="Proteomes" id="UP000607559"/>
    </source>
</evidence>
<accession>A0A8J2XQA1</accession>
<dbReference type="Pfam" id="PF04519">
    <property type="entry name" value="Bactofilin"/>
    <property type="match status" value="1"/>
</dbReference>
<comment type="caution">
    <text evidence="3">The sequence shown here is derived from an EMBL/GenBank/DDBJ whole genome shotgun (WGS) entry which is preliminary data.</text>
</comment>
<name>A0A8J2XQA1_9BACT</name>
<dbReference type="EMBL" id="BMJC01000001">
    <property type="protein sequence ID" value="GGA91417.1"/>
    <property type="molecule type" value="Genomic_DNA"/>
</dbReference>
<reference evidence="3" key="1">
    <citation type="journal article" date="2014" name="Int. J. Syst. Evol. Microbiol.">
        <title>Complete genome sequence of Corynebacterium casei LMG S-19264T (=DSM 44701T), isolated from a smear-ripened cheese.</title>
        <authorList>
            <consortium name="US DOE Joint Genome Institute (JGI-PGF)"/>
            <person name="Walter F."/>
            <person name="Albersmeier A."/>
            <person name="Kalinowski J."/>
            <person name="Ruckert C."/>
        </authorList>
    </citation>
    <scope>NUCLEOTIDE SEQUENCE</scope>
    <source>
        <strain evidence="3">CGMCC 1.15448</strain>
    </source>
</reference>
<evidence type="ECO:0008006" key="5">
    <source>
        <dbReference type="Google" id="ProtNLM"/>
    </source>
</evidence>
<gene>
    <name evidence="3" type="ORF">GCM10011511_13460</name>
</gene>